<accession>A0AA94XW81</accession>
<evidence type="ECO:0000256" key="5">
    <source>
        <dbReference type="ARBA" id="ARBA00022692"/>
    </source>
</evidence>
<keyword evidence="8 11" id="KW-1133">Transmembrane helix</keyword>
<dbReference type="RefSeq" id="WP_257745419.1">
    <property type="nucleotide sequence ID" value="NZ_CP102487.1"/>
</dbReference>
<evidence type="ECO:0000256" key="11">
    <source>
        <dbReference type="SAM" id="Phobius"/>
    </source>
</evidence>
<dbReference type="PROSITE" id="PS50929">
    <property type="entry name" value="ABC_TM1F"/>
    <property type="match status" value="1"/>
</dbReference>
<evidence type="ECO:0000256" key="4">
    <source>
        <dbReference type="ARBA" id="ARBA00022519"/>
    </source>
</evidence>
<dbReference type="GO" id="GO:0015421">
    <property type="term" value="F:ABC-type oligopeptide transporter activity"/>
    <property type="evidence" value="ECO:0007669"/>
    <property type="project" value="TreeGrafter"/>
</dbReference>
<dbReference type="SMART" id="SM00382">
    <property type="entry name" value="AAA"/>
    <property type="match status" value="1"/>
</dbReference>
<evidence type="ECO:0000256" key="7">
    <source>
        <dbReference type="ARBA" id="ARBA00022840"/>
    </source>
</evidence>
<dbReference type="InterPro" id="IPR003439">
    <property type="entry name" value="ABC_transporter-like_ATP-bd"/>
</dbReference>
<dbReference type="AlphaFoldDB" id="A0AA94XW81"/>
<dbReference type="InterPro" id="IPR011527">
    <property type="entry name" value="ABC1_TM_dom"/>
</dbReference>
<comment type="subcellular location">
    <subcellularLocation>
        <location evidence="1">Cell inner membrane</location>
        <topology evidence="1">Multi-pass membrane protein</topology>
    </subcellularLocation>
</comment>
<feature type="domain" description="ABC transporter" evidence="12">
    <location>
        <begin position="371"/>
        <end position="606"/>
    </location>
</feature>
<dbReference type="Proteomes" id="UP001060018">
    <property type="component" value="Chromosome"/>
</dbReference>
<dbReference type="Pfam" id="PF00664">
    <property type="entry name" value="ABC_membrane"/>
    <property type="match status" value="1"/>
</dbReference>
<evidence type="ECO:0000259" key="13">
    <source>
        <dbReference type="PROSITE" id="PS50929"/>
    </source>
</evidence>
<dbReference type="InterPro" id="IPR003593">
    <property type="entry name" value="AAA+_ATPase"/>
</dbReference>
<dbReference type="InterPro" id="IPR036640">
    <property type="entry name" value="ABC1_TM_sf"/>
</dbReference>
<dbReference type="InterPro" id="IPR039421">
    <property type="entry name" value="Type_1_exporter"/>
</dbReference>
<evidence type="ECO:0000256" key="10">
    <source>
        <dbReference type="ARBA" id="ARBA00023455"/>
    </source>
</evidence>
<keyword evidence="3" id="KW-1003">Cell membrane</keyword>
<feature type="transmembrane region" description="Helical" evidence="11">
    <location>
        <begin position="180"/>
        <end position="204"/>
    </location>
</feature>
<comment type="similarity">
    <text evidence="10">Belongs to the ABC transporter superfamily. Siderophore-Fe(3+) uptake transporter (SIUT) (TC 3.A.1.21) family.</text>
</comment>
<reference evidence="14" key="1">
    <citation type="journal article" date="2022" name="Pest Manag. Sci.">
        <title>Glutamicibacter halophytocola-mediated host fitness of potato tuber moth on Solanaceae crops.</title>
        <authorList>
            <person name="Wang W."/>
            <person name="Xiao G."/>
            <person name="Du G."/>
            <person name="Chang L."/>
            <person name="Yang Y."/>
            <person name="Ye J."/>
            <person name="Chen B."/>
        </authorList>
    </citation>
    <scope>NUCLEOTIDE SEQUENCE</scope>
    <source>
        <strain evidence="14">S2</strain>
    </source>
</reference>
<dbReference type="InterPro" id="IPR017871">
    <property type="entry name" value="ABC_transporter-like_CS"/>
</dbReference>
<sequence>MSVNSMLGHPGGPAGGGRMKNAVQDRQWLAEHPVSLQRVAALFRPHLGSVLAVVLLIAASSIIGLAQPFIVRELIDVAIPQSNIRFLVLGAGGLVAIALATAVLEVLQTWRATLMGQRVMHRLRTGLFTHLQKQSLGFFTNSRSGDVQSRLINDVGQMQSVITNSATSIASNLTTVVATAVAMVAISWKLSLISLVVFPPAILLAKQTAKLRRAVTGKRQREMSNLASLIEERLSISGVRLSKIMGTGPADAQAFAGSSHRLIDLEMKSALAGRWRMATMSIIFAAIPAALYLAAGLPVTGDGMSIGTLVAFTGLQAGIFRPVMGLMQLSVQWVSAMALFSRVFEYLDADQELPVAAEPKAVEPQRMSGEIQLRDVSFRYPQAHKPTLDQLNLTLKAGTMTAVVGATGSGKSTLGSLLPRLLDPTSGQVLLDGVDLREYDPQGIASAVSVVAQESYLLHDTVRANLLWAAPEATEEQLWHALESAQIAELIRSLPLGIETEVGQRGHRFSGGEQQRLAIARTMLREPKVLVLDEATSALDTVTEALVQQALDELAAGRTTLLIAHRLSTVMRADHIVVLDGGKIAEAGTFDELVSLGGHFARLVQNSELASRAS</sequence>
<evidence type="ECO:0000256" key="3">
    <source>
        <dbReference type="ARBA" id="ARBA00022475"/>
    </source>
</evidence>
<evidence type="ECO:0000256" key="1">
    <source>
        <dbReference type="ARBA" id="ARBA00004429"/>
    </source>
</evidence>
<evidence type="ECO:0000259" key="12">
    <source>
        <dbReference type="PROSITE" id="PS50893"/>
    </source>
</evidence>
<dbReference type="GO" id="GO:0016887">
    <property type="term" value="F:ATP hydrolysis activity"/>
    <property type="evidence" value="ECO:0007669"/>
    <property type="project" value="InterPro"/>
</dbReference>
<keyword evidence="2" id="KW-0813">Transport</keyword>
<dbReference type="FunFam" id="3.40.50.300:FF:000221">
    <property type="entry name" value="Multidrug ABC transporter ATP-binding protein"/>
    <property type="match status" value="1"/>
</dbReference>
<dbReference type="PROSITE" id="PS00211">
    <property type="entry name" value="ABC_TRANSPORTER_1"/>
    <property type="match status" value="1"/>
</dbReference>
<dbReference type="PANTHER" id="PTHR43394:SF1">
    <property type="entry name" value="ATP-BINDING CASSETTE SUB-FAMILY B MEMBER 10, MITOCHONDRIAL"/>
    <property type="match status" value="1"/>
</dbReference>
<dbReference type="InterPro" id="IPR027417">
    <property type="entry name" value="P-loop_NTPase"/>
</dbReference>
<proteinExistence type="inferred from homology"/>
<keyword evidence="6" id="KW-0547">Nucleotide-binding</keyword>
<keyword evidence="5 11" id="KW-0812">Transmembrane</keyword>
<keyword evidence="4" id="KW-0997">Cell inner membrane</keyword>
<feature type="transmembrane region" description="Helical" evidence="11">
    <location>
        <begin position="277"/>
        <end position="297"/>
    </location>
</feature>
<dbReference type="GO" id="GO:0005524">
    <property type="term" value="F:ATP binding"/>
    <property type="evidence" value="ECO:0007669"/>
    <property type="project" value="UniProtKB-KW"/>
</dbReference>
<gene>
    <name evidence="14" type="ORF">NUH22_13285</name>
</gene>
<dbReference type="Gene3D" id="1.20.1560.10">
    <property type="entry name" value="ABC transporter type 1, transmembrane domain"/>
    <property type="match status" value="1"/>
</dbReference>
<dbReference type="PROSITE" id="PS50893">
    <property type="entry name" value="ABC_TRANSPORTER_2"/>
    <property type="match status" value="1"/>
</dbReference>
<dbReference type="Gene3D" id="3.40.50.300">
    <property type="entry name" value="P-loop containing nucleotide triphosphate hydrolases"/>
    <property type="match status" value="1"/>
</dbReference>
<evidence type="ECO:0000256" key="8">
    <source>
        <dbReference type="ARBA" id="ARBA00022989"/>
    </source>
</evidence>
<dbReference type="SUPFAM" id="SSF52540">
    <property type="entry name" value="P-loop containing nucleoside triphosphate hydrolases"/>
    <property type="match status" value="1"/>
</dbReference>
<evidence type="ECO:0000313" key="15">
    <source>
        <dbReference type="Proteomes" id="UP001060018"/>
    </source>
</evidence>
<dbReference type="GO" id="GO:0005886">
    <property type="term" value="C:plasma membrane"/>
    <property type="evidence" value="ECO:0007669"/>
    <property type="project" value="UniProtKB-SubCell"/>
</dbReference>
<protein>
    <submittedName>
        <fullName evidence="14">ABC transporter ATP-binding protein/permease</fullName>
    </submittedName>
</protein>
<feature type="transmembrane region" description="Helical" evidence="11">
    <location>
        <begin position="46"/>
        <end position="66"/>
    </location>
</feature>
<name>A0AA94XW81_9MICC</name>
<evidence type="ECO:0000313" key="14">
    <source>
        <dbReference type="EMBL" id="UUX58265.1"/>
    </source>
</evidence>
<dbReference type="Pfam" id="PF00005">
    <property type="entry name" value="ABC_tran"/>
    <property type="match status" value="1"/>
</dbReference>
<feature type="domain" description="ABC transmembrane type-1" evidence="13">
    <location>
        <begin position="51"/>
        <end position="335"/>
    </location>
</feature>
<feature type="transmembrane region" description="Helical" evidence="11">
    <location>
        <begin position="86"/>
        <end position="107"/>
    </location>
</feature>
<dbReference type="EMBL" id="CP102487">
    <property type="protein sequence ID" value="UUX58265.1"/>
    <property type="molecule type" value="Genomic_DNA"/>
</dbReference>
<keyword evidence="9 11" id="KW-0472">Membrane</keyword>
<evidence type="ECO:0000256" key="6">
    <source>
        <dbReference type="ARBA" id="ARBA00022741"/>
    </source>
</evidence>
<evidence type="ECO:0000256" key="9">
    <source>
        <dbReference type="ARBA" id="ARBA00023136"/>
    </source>
</evidence>
<keyword evidence="7 14" id="KW-0067">ATP-binding</keyword>
<dbReference type="PANTHER" id="PTHR43394">
    <property type="entry name" value="ATP-DEPENDENT PERMEASE MDL1, MITOCHONDRIAL"/>
    <property type="match status" value="1"/>
</dbReference>
<organism evidence="14 15">
    <name type="scientific">Glutamicibacter halophytocola</name>
    <dbReference type="NCBI Taxonomy" id="1933880"/>
    <lineage>
        <taxon>Bacteria</taxon>
        <taxon>Bacillati</taxon>
        <taxon>Actinomycetota</taxon>
        <taxon>Actinomycetes</taxon>
        <taxon>Micrococcales</taxon>
        <taxon>Micrococcaceae</taxon>
        <taxon>Glutamicibacter</taxon>
    </lineage>
</organism>
<dbReference type="CDD" id="cd18550">
    <property type="entry name" value="ABC_6TM_exporter_like"/>
    <property type="match status" value="1"/>
</dbReference>
<dbReference type="SUPFAM" id="SSF90123">
    <property type="entry name" value="ABC transporter transmembrane region"/>
    <property type="match status" value="1"/>
</dbReference>
<evidence type="ECO:0000256" key="2">
    <source>
        <dbReference type="ARBA" id="ARBA00022448"/>
    </source>
</evidence>